<dbReference type="EMBL" id="FNNI01000001">
    <property type="protein sequence ID" value="SDW03024.1"/>
    <property type="molecule type" value="Genomic_DNA"/>
</dbReference>
<dbReference type="InterPro" id="IPR051397">
    <property type="entry name" value="Zn-ADH-like_protein"/>
</dbReference>
<evidence type="ECO:0000313" key="3">
    <source>
        <dbReference type="Proteomes" id="UP000198500"/>
    </source>
</evidence>
<dbReference type="RefSeq" id="WP_229806348.1">
    <property type="nucleotide sequence ID" value="NZ_BMXH01000001.1"/>
</dbReference>
<reference evidence="2 3" key="1">
    <citation type="submission" date="2016-10" db="EMBL/GenBank/DDBJ databases">
        <authorList>
            <person name="de Groot N.N."/>
        </authorList>
    </citation>
    <scope>NUCLEOTIDE SEQUENCE [LARGE SCALE GENOMIC DNA]</scope>
    <source>
        <strain evidence="2 3">DSM 19219</strain>
    </source>
</reference>
<dbReference type="Proteomes" id="UP000198500">
    <property type="component" value="Unassembled WGS sequence"/>
</dbReference>
<dbReference type="Gene3D" id="3.90.180.10">
    <property type="entry name" value="Medium-chain alcohol dehydrogenases, catalytic domain"/>
    <property type="match status" value="1"/>
</dbReference>
<protein>
    <submittedName>
        <fullName evidence="2">NADPH:quinone reductase</fullName>
    </submittedName>
</protein>
<organism evidence="2 3">
    <name type="scientific">Aidingimonas halophila</name>
    <dbReference type="NCBI Taxonomy" id="574349"/>
    <lineage>
        <taxon>Bacteria</taxon>
        <taxon>Pseudomonadati</taxon>
        <taxon>Pseudomonadota</taxon>
        <taxon>Gammaproteobacteria</taxon>
        <taxon>Oceanospirillales</taxon>
        <taxon>Halomonadaceae</taxon>
        <taxon>Aidingimonas</taxon>
    </lineage>
</organism>
<dbReference type="SUPFAM" id="SSF50129">
    <property type="entry name" value="GroES-like"/>
    <property type="match status" value="1"/>
</dbReference>
<dbReference type="InterPro" id="IPR013154">
    <property type="entry name" value="ADH-like_N"/>
</dbReference>
<dbReference type="InterPro" id="IPR020843">
    <property type="entry name" value="ER"/>
</dbReference>
<dbReference type="Pfam" id="PF00107">
    <property type="entry name" value="ADH_zinc_N"/>
    <property type="match status" value="1"/>
</dbReference>
<sequence>MEGKNMKAAYYDVPGGPEVLSYTEVEAPVCPEDGVLLRVEAISIEGGDLINRATAAPQVAGHVPGYAASGEIVEVGAKVRGRFIGQKVTSFDMGGSHAELRAVKATRTWIVPDGLQMAAAAALPISFGTAHHSLFARGNLVDDETLLVQGGAGSVGVAAIQLAHRAGSRVRVLATVSGADRAARLRAYGLDAAIDHRSEDVTAAVMRLTDGRGVDLVVDPVGSTLAGSLAALRPEGRLVFVGNAGRASLDLDLWPALQANQTLLGVFMGSQLEKPEVHRTVDDMLRLAATGELEVPIDRRFSLCEVAAAHAYAEENSILGRVVLVP</sequence>
<dbReference type="SMART" id="SM00829">
    <property type="entry name" value="PKS_ER"/>
    <property type="match status" value="1"/>
</dbReference>
<dbReference type="InterPro" id="IPR013149">
    <property type="entry name" value="ADH-like_C"/>
</dbReference>
<name>A0A1H2Q8K4_9GAMM</name>
<dbReference type="Pfam" id="PF08240">
    <property type="entry name" value="ADH_N"/>
    <property type="match status" value="1"/>
</dbReference>
<accession>A0A1H2Q8K4</accession>
<dbReference type="InterPro" id="IPR036291">
    <property type="entry name" value="NAD(P)-bd_dom_sf"/>
</dbReference>
<dbReference type="STRING" id="574349.SAMN05443545_10112"/>
<evidence type="ECO:0000313" key="2">
    <source>
        <dbReference type="EMBL" id="SDW03024.1"/>
    </source>
</evidence>
<proteinExistence type="predicted"/>
<keyword evidence="3" id="KW-1185">Reference proteome</keyword>
<dbReference type="AlphaFoldDB" id="A0A1H2Q8K4"/>
<dbReference type="PANTHER" id="PTHR43677">
    <property type="entry name" value="SHORT-CHAIN DEHYDROGENASE/REDUCTASE"/>
    <property type="match status" value="1"/>
</dbReference>
<dbReference type="Gene3D" id="3.40.50.720">
    <property type="entry name" value="NAD(P)-binding Rossmann-like Domain"/>
    <property type="match status" value="1"/>
</dbReference>
<evidence type="ECO:0000259" key="1">
    <source>
        <dbReference type="SMART" id="SM00829"/>
    </source>
</evidence>
<dbReference type="SUPFAM" id="SSF51735">
    <property type="entry name" value="NAD(P)-binding Rossmann-fold domains"/>
    <property type="match status" value="1"/>
</dbReference>
<feature type="domain" description="Enoyl reductase (ER)" evidence="1">
    <location>
        <begin position="15"/>
        <end position="324"/>
    </location>
</feature>
<dbReference type="InterPro" id="IPR011032">
    <property type="entry name" value="GroES-like_sf"/>
</dbReference>
<gene>
    <name evidence="2" type="ORF">SAMN05443545_10112</name>
</gene>
<dbReference type="PANTHER" id="PTHR43677:SF4">
    <property type="entry name" value="QUINONE OXIDOREDUCTASE-LIKE PROTEIN 2"/>
    <property type="match status" value="1"/>
</dbReference>
<dbReference type="GO" id="GO:0016491">
    <property type="term" value="F:oxidoreductase activity"/>
    <property type="evidence" value="ECO:0007669"/>
    <property type="project" value="InterPro"/>
</dbReference>